<comment type="caution">
    <text evidence="2">The sequence shown here is derived from an EMBL/GenBank/DDBJ whole genome shotgun (WGS) entry which is preliminary data.</text>
</comment>
<feature type="region of interest" description="Disordered" evidence="1">
    <location>
        <begin position="1"/>
        <end position="25"/>
    </location>
</feature>
<keyword evidence="3" id="KW-1185">Reference proteome</keyword>
<sequence>MKYMKLPSLVPSQTDTNAADEKKGGVGERRGVLQYIILKEEGDRNFLAARSLGHSKRPRDLAADEKKGVLGERVEECCNKSFSEKKESGIFLTWPLEATAKISFRKTSISAKFIFFMVCERRREHPSTSSTFCRQLAFDAADEKNGGGCEREEEYCNKSFSEEERVGIFSPPAQLATRSDRELVFEKHQYLLNLFFSWLQMKKKGGDETKKRSVAINHSQRRRSPNFLAARSHGHSKPPRVLVFEKHQYLLNFFFLVCEWRESIHQRPQHFVANSPFMQQMKKRRCWREKRSVAINHSQRRRSPEFSKSPAHFATRSDREN</sequence>
<dbReference type="EMBL" id="BPLR01005568">
    <property type="protein sequence ID" value="GIY03359.1"/>
    <property type="molecule type" value="Genomic_DNA"/>
</dbReference>
<accession>A0AAV4Q4G5</accession>
<evidence type="ECO:0000313" key="2">
    <source>
        <dbReference type="EMBL" id="GIY03359.1"/>
    </source>
</evidence>
<dbReference type="Proteomes" id="UP001054945">
    <property type="component" value="Unassembled WGS sequence"/>
</dbReference>
<protein>
    <submittedName>
        <fullName evidence="2">Uncharacterized protein</fullName>
    </submittedName>
</protein>
<evidence type="ECO:0000256" key="1">
    <source>
        <dbReference type="SAM" id="MobiDB-lite"/>
    </source>
</evidence>
<feature type="region of interest" description="Disordered" evidence="1">
    <location>
        <begin position="293"/>
        <end position="321"/>
    </location>
</feature>
<name>A0AAV4Q4G5_CAEEX</name>
<evidence type="ECO:0000313" key="3">
    <source>
        <dbReference type="Proteomes" id="UP001054945"/>
    </source>
</evidence>
<reference evidence="2 3" key="1">
    <citation type="submission" date="2021-06" db="EMBL/GenBank/DDBJ databases">
        <title>Caerostris extrusa draft genome.</title>
        <authorList>
            <person name="Kono N."/>
            <person name="Arakawa K."/>
        </authorList>
    </citation>
    <scope>NUCLEOTIDE SEQUENCE [LARGE SCALE GENOMIC DNA]</scope>
</reference>
<dbReference type="AlphaFoldDB" id="A0AAV4Q4G5"/>
<gene>
    <name evidence="2" type="ORF">CEXT_798581</name>
</gene>
<proteinExistence type="predicted"/>
<organism evidence="2 3">
    <name type="scientific">Caerostris extrusa</name>
    <name type="common">Bark spider</name>
    <name type="synonym">Caerostris bankana</name>
    <dbReference type="NCBI Taxonomy" id="172846"/>
    <lineage>
        <taxon>Eukaryota</taxon>
        <taxon>Metazoa</taxon>
        <taxon>Ecdysozoa</taxon>
        <taxon>Arthropoda</taxon>
        <taxon>Chelicerata</taxon>
        <taxon>Arachnida</taxon>
        <taxon>Araneae</taxon>
        <taxon>Araneomorphae</taxon>
        <taxon>Entelegynae</taxon>
        <taxon>Araneoidea</taxon>
        <taxon>Araneidae</taxon>
        <taxon>Caerostris</taxon>
    </lineage>
</organism>